<keyword evidence="4" id="KW-1185">Reference proteome</keyword>
<evidence type="ECO:0000256" key="2">
    <source>
        <dbReference type="SAM" id="MobiDB-lite"/>
    </source>
</evidence>
<feature type="coiled-coil region" evidence="1">
    <location>
        <begin position="98"/>
        <end position="126"/>
    </location>
</feature>
<name>A0ABQ1YYP0_9BACT</name>
<dbReference type="Proteomes" id="UP000600214">
    <property type="component" value="Unassembled WGS sequence"/>
</dbReference>
<evidence type="ECO:0000313" key="4">
    <source>
        <dbReference type="Proteomes" id="UP000600214"/>
    </source>
</evidence>
<keyword evidence="1" id="KW-0175">Coiled coil</keyword>
<accession>A0ABQ1YYP0</accession>
<reference evidence="4" key="1">
    <citation type="journal article" date="2019" name="Int. J. Syst. Evol. Microbiol.">
        <title>The Global Catalogue of Microorganisms (GCM) 10K type strain sequencing project: providing services to taxonomists for standard genome sequencing and annotation.</title>
        <authorList>
            <consortium name="The Broad Institute Genomics Platform"/>
            <consortium name="The Broad Institute Genome Sequencing Center for Infectious Disease"/>
            <person name="Wu L."/>
            <person name="Ma J."/>
        </authorList>
    </citation>
    <scope>NUCLEOTIDE SEQUENCE [LARGE SCALE GENOMIC DNA]</scope>
    <source>
        <strain evidence="4">CGMCC 1.15288</strain>
    </source>
</reference>
<evidence type="ECO:0008006" key="5">
    <source>
        <dbReference type="Google" id="ProtNLM"/>
    </source>
</evidence>
<comment type="caution">
    <text evidence="3">The sequence shown here is derived from an EMBL/GenBank/DDBJ whole genome shotgun (WGS) entry which is preliminary data.</text>
</comment>
<protein>
    <recommendedName>
        <fullName evidence="5">DUF1351 domain-containing protein</fullName>
    </recommendedName>
</protein>
<evidence type="ECO:0000256" key="1">
    <source>
        <dbReference type="SAM" id="Coils"/>
    </source>
</evidence>
<gene>
    <name evidence="3" type="ORF">GCM10007423_39540</name>
</gene>
<dbReference type="EMBL" id="BMIA01000003">
    <property type="protein sequence ID" value="GGH42721.1"/>
    <property type="molecule type" value="Genomic_DNA"/>
</dbReference>
<evidence type="ECO:0000313" key="3">
    <source>
        <dbReference type="EMBL" id="GGH42721.1"/>
    </source>
</evidence>
<feature type="region of interest" description="Disordered" evidence="2">
    <location>
        <begin position="194"/>
        <end position="265"/>
    </location>
</feature>
<proteinExistence type="predicted"/>
<sequence length="361" mass="40874">MSVELLDSPEVEKLAPITKVETEIARMQKEYSGLTINGQSDKEGFAKVVSARKDVKAVRVQVEKERKALVDDAVKWQRQVNEAANGIKDKLVAIEEPLQQLEDDYLAEKERIKQEFERKRKEKIQNRVQVIMSVTGVNFNGVTYSLGKFKIDQSEIEAMADSDFQSEIESLEAEYQIILEEKLAAEQAAKEEADRLEAQRKEQEAAAAEIKRQQEEIAAERKRLEDEKAAHEAALKREQEAQEAEARRIQAEADQKAAEEQRRAEIEAARVEAAEQARIAAELKAKQEAEAKAEAERVAKEKETRKLARRPDIEKFNDMTSQLIALAEKFEFKTMEGNAAKNIVLQSIQSAIAINPLNKAE</sequence>
<organism evidence="3 4">
    <name type="scientific">Dyadobacter endophyticus</name>
    <dbReference type="NCBI Taxonomy" id="1749036"/>
    <lineage>
        <taxon>Bacteria</taxon>
        <taxon>Pseudomonadati</taxon>
        <taxon>Bacteroidota</taxon>
        <taxon>Cytophagia</taxon>
        <taxon>Cytophagales</taxon>
        <taxon>Spirosomataceae</taxon>
        <taxon>Dyadobacter</taxon>
    </lineage>
</organism>
<dbReference type="RefSeq" id="WP_188935331.1">
    <property type="nucleotide sequence ID" value="NZ_BMIA01000003.1"/>
</dbReference>